<keyword evidence="2" id="KW-1185">Reference proteome</keyword>
<reference evidence="1 2" key="1">
    <citation type="submission" date="2018-09" db="EMBL/GenBank/DDBJ databases">
        <title>Paracoccus onubensis nov. sp. a moderate halophilic bacterium isolated from Gruta de las Maravillas (Aracena, Spain).</title>
        <authorList>
            <person name="Jurado V."/>
            <person name="Gutierrez-Patricio S."/>
            <person name="Gonzalez-Pimentel J.L."/>
            <person name="Laiz L."/>
            <person name="Saiz-Jimenez C."/>
        </authorList>
    </citation>
    <scope>NUCLEOTIDE SEQUENCE [LARGE SCALE GENOMIC DNA]</scope>
    <source>
        <strain evidence="1 2">DSM 19484</strain>
    </source>
</reference>
<sequence length="50" mass="5153">MSDPWLTIIGITEDGPDGLPGASLRALEAAEVVFGGPRHLALVGVGARRL</sequence>
<dbReference type="SUPFAM" id="SSF53790">
    <property type="entry name" value="Tetrapyrrole methylase"/>
    <property type="match status" value="1"/>
</dbReference>
<dbReference type="InterPro" id="IPR035996">
    <property type="entry name" value="4pyrrol_Methylase_sf"/>
</dbReference>
<dbReference type="AlphaFoldDB" id="A0A419A240"/>
<evidence type="ECO:0000313" key="2">
    <source>
        <dbReference type="Proteomes" id="UP000285530"/>
    </source>
</evidence>
<comment type="caution">
    <text evidence="1">The sequence shown here is derived from an EMBL/GenBank/DDBJ whole genome shotgun (WGS) entry which is preliminary data.</text>
</comment>
<accession>A0A419A240</accession>
<gene>
    <name evidence="1" type="ORF">D3P06_01230</name>
</gene>
<organism evidence="1 2">
    <name type="scientific">Paracoccus aestuarii</name>
    <dbReference type="NCBI Taxonomy" id="453842"/>
    <lineage>
        <taxon>Bacteria</taxon>
        <taxon>Pseudomonadati</taxon>
        <taxon>Pseudomonadota</taxon>
        <taxon>Alphaproteobacteria</taxon>
        <taxon>Rhodobacterales</taxon>
        <taxon>Paracoccaceae</taxon>
        <taxon>Paracoccus</taxon>
    </lineage>
</organism>
<dbReference type="EMBL" id="QZEV01000003">
    <property type="protein sequence ID" value="RJL07103.1"/>
    <property type="molecule type" value="Genomic_DNA"/>
</dbReference>
<evidence type="ECO:0000313" key="1">
    <source>
        <dbReference type="EMBL" id="RJL07103.1"/>
    </source>
</evidence>
<dbReference type="GO" id="GO:0008168">
    <property type="term" value="F:methyltransferase activity"/>
    <property type="evidence" value="ECO:0007669"/>
    <property type="project" value="InterPro"/>
</dbReference>
<feature type="non-terminal residue" evidence="1">
    <location>
        <position position="50"/>
    </location>
</feature>
<protein>
    <submittedName>
        <fullName evidence="1">Cobalamin biosynthesis bifunctional protein CbiET</fullName>
    </submittedName>
</protein>
<proteinExistence type="predicted"/>
<name>A0A419A240_9RHOB</name>
<dbReference type="Proteomes" id="UP000285530">
    <property type="component" value="Unassembled WGS sequence"/>
</dbReference>